<comment type="caution">
    <text evidence="2">The sequence shown here is derived from an EMBL/GenBank/DDBJ whole genome shotgun (WGS) entry which is preliminary data.</text>
</comment>
<feature type="compositionally biased region" description="Gly residues" evidence="1">
    <location>
        <begin position="11"/>
        <end position="23"/>
    </location>
</feature>
<reference evidence="2 3" key="1">
    <citation type="submission" date="2024-01" db="EMBL/GenBank/DDBJ databases">
        <title>Genome assemblies of Stephania.</title>
        <authorList>
            <person name="Yang L."/>
        </authorList>
    </citation>
    <scope>NUCLEOTIDE SEQUENCE [LARGE SCALE GENOMIC DNA]</scope>
    <source>
        <strain evidence="2">YNDBR</strain>
        <tissue evidence="2">Leaf</tissue>
    </source>
</reference>
<evidence type="ECO:0000313" key="3">
    <source>
        <dbReference type="Proteomes" id="UP001420932"/>
    </source>
</evidence>
<dbReference type="EMBL" id="JBBNAF010000004">
    <property type="protein sequence ID" value="KAK9151328.1"/>
    <property type="molecule type" value="Genomic_DNA"/>
</dbReference>
<dbReference type="Proteomes" id="UP001420932">
    <property type="component" value="Unassembled WGS sequence"/>
</dbReference>
<feature type="region of interest" description="Disordered" evidence="1">
    <location>
        <begin position="43"/>
        <end position="76"/>
    </location>
</feature>
<dbReference type="AlphaFoldDB" id="A0AAP0PNR5"/>
<organism evidence="2 3">
    <name type="scientific">Stephania yunnanensis</name>
    <dbReference type="NCBI Taxonomy" id="152371"/>
    <lineage>
        <taxon>Eukaryota</taxon>
        <taxon>Viridiplantae</taxon>
        <taxon>Streptophyta</taxon>
        <taxon>Embryophyta</taxon>
        <taxon>Tracheophyta</taxon>
        <taxon>Spermatophyta</taxon>
        <taxon>Magnoliopsida</taxon>
        <taxon>Ranunculales</taxon>
        <taxon>Menispermaceae</taxon>
        <taxon>Menispermoideae</taxon>
        <taxon>Cissampelideae</taxon>
        <taxon>Stephania</taxon>
    </lineage>
</organism>
<feature type="region of interest" description="Disordered" evidence="1">
    <location>
        <begin position="1"/>
        <end position="23"/>
    </location>
</feature>
<keyword evidence="3" id="KW-1185">Reference proteome</keyword>
<gene>
    <name evidence="2" type="ORF">Syun_009637</name>
</gene>
<sequence>MRDKDGRVGVSDGGSSGSGGGGGGAAVLAVVVAEWLQQRRSGCSCNGEDGSRGGSCGGRAPCSSGDKEKGNLFGFL</sequence>
<proteinExistence type="predicted"/>
<accession>A0AAP0PNR5</accession>
<evidence type="ECO:0000256" key="1">
    <source>
        <dbReference type="SAM" id="MobiDB-lite"/>
    </source>
</evidence>
<protein>
    <submittedName>
        <fullName evidence="2">Uncharacterized protein</fullName>
    </submittedName>
</protein>
<evidence type="ECO:0000313" key="2">
    <source>
        <dbReference type="EMBL" id="KAK9151328.1"/>
    </source>
</evidence>
<name>A0AAP0PNR5_9MAGN</name>